<accession>A0A5K3EHE8</accession>
<dbReference type="AlphaFoldDB" id="A0A5K3EHE8"/>
<dbReference type="WBParaSite" id="MCU_000540-RA">
    <property type="protein sequence ID" value="MCU_000540-RA"/>
    <property type="gene ID" value="MCU_000540"/>
</dbReference>
<reference evidence="1" key="1">
    <citation type="submission" date="2019-11" db="UniProtKB">
        <authorList>
            <consortium name="WormBaseParasite"/>
        </authorList>
    </citation>
    <scope>IDENTIFICATION</scope>
</reference>
<organism evidence="1">
    <name type="scientific">Mesocestoides corti</name>
    <name type="common">Flatworm</name>
    <dbReference type="NCBI Taxonomy" id="53468"/>
    <lineage>
        <taxon>Eukaryota</taxon>
        <taxon>Metazoa</taxon>
        <taxon>Spiralia</taxon>
        <taxon>Lophotrochozoa</taxon>
        <taxon>Platyhelminthes</taxon>
        <taxon>Cestoda</taxon>
        <taxon>Eucestoda</taxon>
        <taxon>Cyclophyllidea</taxon>
        <taxon>Mesocestoididae</taxon>
        <taxon>Mesocestoides</taxon>
    </lineage>
</organism>
<name>A0A5K3EHE8_MESCO</name>
<evidence type="ECO:0000313" key="1">
    <source>
        <dbReference type="WBParaSite" id="MCU_000540-RA"/>
    </source>
</evidence>
<protein>
    <submittedName>
        <fullName evidence="1">MH2 domain-containing protein</fullName>
    </submittedName>
</protein>
<sequence>MNCQSVNQLFDVGKVNENEAGLPYPREWKSDSEVLGTFSLLSSSIWKKQDRAHQAFYAPVACVELNSRVGTVSGLVKDGIPVYPYRGLTLVWSARWEKRVSSK</sequence>
<proteinExistence type="predicted"/>